<proteinExistence type="predicted"/>
<dbReference type="CDD" id="cd14326">
    <property type="entry name" value="UBA_UBL7"/>
    <property type="match status" value="1"/>
</dbReference>
<dbReference type="RefSeq" id="XP_019615249.1">
    <property type="nucleotide sequence ID" value="XM_019759690.1"/>
</dbReference>
<dbReference type="SUPFAM" id="SSF46934">
    <property type="entry name" value="UBA-like"/>
    <property type="match status" value="1"/>
</dbReference>
<dbReference type="PROSITE" id="PS50053">
    <property type="entry name" value="UBIQUITIN_2"/>
    <property type="match status" value="1"/>
</dbReference>
<accession>A0A6P4XXM2</accession>
<dbReference type="Proteomes" id="UP000515135">
    <property type="component" value="Unplaced"/>
</dbReference>
<dbReference type="InterPro" id="IPR015496">
    <property type="entry name" value="Ubiquilin"/>
</dbReference>
<dbReference type="InterPro" id="IPR009060">
    <property type="entry name" value="UBA-like_sf"/>
</dbReference>
<feature type="region of interest" description="Disordered" evidence="1">
    <location>
        <begin position="256"/>
        <end position="297"/>
    </location>
</feature>
<feature type="region of interest" description="Disordered" evidence="1">
    <location>
        <begin position="194"/>
        <end position="238"/>
    </location>
</feature>
<dbReference type="GeneID" id="109463024"/>
<dbReference type="SUPFAM" id="SSF54236">
    <property type="entry name" value="Ubiquitin-like"/>
    <property type="match status" value="1"/>
</dbReference>
<evidence type="ECO:0000259" key="3">
    <source>
        <dbReference type="PROSITE" id="PS50053"/>
    </source>
</evidence>
<dbReference type="FunFam" id="1.10.8.10:FF:000041">
    <property type="entry name" value="ubiquitin-like protein 7"/>
    <property type="match status" value="1"/>
</dbReference>
<dbReference type="Gene3D" id="1.10.8.10">
    <property type="entry name" value="DNA helicase RuvA subunit, C-terminal domain"/>
    <property type="match status" value="1"/>
</dbReference>
<gene>
    <name evidence="5" type="primary">LOC109463024</name>
</gene>
<protein>
    <submittedName>
        <fullName evidence="5">Ubiquitin-like protein 7 isoform X1</fullName>
    </submittedName>
</protein>
<dbReference type="PROSITE" id="PS50030">
    <property type="entry name" value="UBA"/>
    <property type="match status" value="1"/>
</dbReference>
<feature type="compositionally biased region" description="Low complexity" evidence="1">
    <location>
        <begin position="267"/>
        <end position="297"/>
    </location>
</feature>
<dbReference type="InterPro" id="IPR047878">
    <property type="entry name" value="UBL7_UBA"/>
</dbReference>
<feature type="compositionally biased region" description="Gly residues" evidence="1">
    <location>
        <begin position="197"/>
        <end position="210"/>
    </location>
</feature>
<dbReference type="KEGG" id="bbel:109463024"/>
<dbReference type="InterPro" id="IPR015940">
    <property type="entry name" value="UBA"/>
</dbReference>
<dbReference type="Pfam" id="PF00627">
    <property type="entry name" value="UBA"/>
    <property type="match status" value="1"/>
</dbReference>
<organism evidence="4 5">
    <name type="scientific">Branchiostoma belcheri</name>
    <name type="common">Amphioxus</name>
    <dbReference type="NCBI Taxonomy" id="7741"/>
    <lineage>
        <taxon>Eukaryota</taxon>
        <taxon>Metazoa</taxon>
        <taxon>Chordata</taxon>
        <taxon>Cephalochordata</taxon>
        <taxon>Leptocardii</taxon>
        <taxon>Amphioxiformes</taxon>
        <taxon>Branchiostomatidae</taxon>
        <taxon>Branchiostoma</taxon>
    </lineage>
</organism>
<dbReference type="OrthoDB" id="10016665at2759"/>
<dbReference type="GO" id="GO:0031593">
    <property type="term" value="F:polyubiquitin modification-dependent protein binding"/>
    <property type="evidence" value="ECO:0007669"/>
    <property type="project" value="TreeGrafter"/>
</dbReference>
<sequence>MATINVKTRLDFKEKEGNLRELAKRFSLEEVELSESVEIFRTQVASKLDCPTSELELIYCGRCLRDNKTLESYGVSKGSTVHVLRKRTTENQQQPEAAGGTAVRQLLVALQSALLNPAHREIVQRVLSNPVTMESVIAATPGLASDQIALALLRDGELLMNLADPAQVQKIVTAHPCLVQAATLIATAVNEEAASGGAQGGSSSGGGGLFGMDSEDEDMETADQGVGGNDSQAATPSPITPVQLASALATAAMNMQPQGGQEVLQRPTANTSGSSSATTPTSSTNTASASGGEAAGSQPMITQDLFSQAMQQALTAATQSQLQQMREMGITDDALSLRALQATGGDVQAALELIFGDGL</sequence>
<dbReference type="SMART" id="SM00213">
    <property type="entry name" value="UBQ"/>
    <property type="match status" value="1"/>
</dbReference>
<dbReference type="AlphaFoldDB" id="A0A6P4XXM2"/>
<dbReference type="PANTHER" id="PTHR10677">
    <property type="entry name" value="UBIQUILIN"/>
    <property type="match status" value="1"/>
</dbReference>
<evidence type="ECO:0000313" key="5">
    <source>
        <dbReference type="RefSeq" id="XP_019615249.1"/>
    </source>
</evidence>
<dbReference type="SMART" id="SM00165">
    <property type="entry name" value="UBA"/>
    <property type="match status" value="1"/>
</dbReference>
<feature type="domain" description="Ubiquitin-like" evidence="3">
    <location>
        <begin position="2"/>
        <end position="90"/>
    </location>
</feature>
<dbReference type="InterPro" id="IPR000626">
    <property type="entry name" value="Ubiquitin-like_dom"/>
</dbReference>
<evidence type="ECO:0000259" key="2">
    <source>
        <dbReference type="PROSITE" id="PS50030"/>
    </source>
</evidence>
<keyword evidence="4" id="KW-1185">Reference proteome</keyword>
<evidence type="ECO:0000313" key="4">
    <source>
        <dbReference type="Proteomes" id="UP000515135"/>
    </source>
</evidence>
<dbReference type="GO" id="GO:0005829">
    <property type="term" value="C:cytosol"/>
    <property type="evidence" value="ECO:0007669"/>
    <property type="project" value="TreeGrafter"/>
</dbReference>
<evidence type="ECO:0000256" key="1">
    <source>
        <dbReference type="SAM" id="MobiDB-lite"/>
    </source>
</evidence>
<dbReference type="Pfam" id="PF00240">
    <property type="entry name" value="ubiquitin"/>
    <property type="match status" value="1"/>
</dbReference>
<dbReference type="PANTHER" id="PTHR10677:SF25">
    <property type="entry name" value="UBIQUITIN-LIKE PROTEIN 7"/>
    <property type="match status" value="1"/>
</dbReference>
<reference evidence="5" key="1">
    <citation type="submission" date="2025-08" db="UniProtKB">
        <authorList>
            <consortium name="RefSeq"/>
        </authorList>
    </citation>
    <scope>IDENTIFICATION</scope>
    <source>
        <tissue evidence="5">Gonad</tissue>
    </source>
</reference>
<dbReference type="InterPro" id="IPR029071">
    <property type="entry name" value="Ubiquitin-like_domsf"/>
</dbReference>
<feature type="domain" description="UBA" evidence="2">
    <location>
        <begin position="316"/>
        <end position="357"/>
    </location>
</feature>
<dbReference type="Gene3D" id="3.10.20.90">
    <property type="entry name" value="Phosphatidylinositol 3-kinase Catalytic Subunit, Chain A, domain 1"/>
    <property type="match status" value="1"/>
</dbReference>
<dbReference type="GO" id="GO:0006511">
    <property type="term" value="P:ubiquitin-dependent protein catabolic process"/>
    <property type="evidence" value="ECO:0007669"/>
    <property type="project" value="TreeGrafter"/>
</dbReference>
<name>A0A6P4XXM2_BRABE</name>